<comment type="caution">
    <text evidence="8">The sequence shown here is derived from an EMBL/GenBank/DDBJ whole genome shotgun (WGS) entry which is preliminary data.</text>
</comment>
<evidence type="ECO:0000256" key="5">
    <source>
        <dbReference type="ARBA" id="ARBA00023136"/>
    </source>
</evidence>
<evidence type="ECO:0000313" key="9">
    <source>
        <dbReference type="Proteomes" id="UP000429229"/>
    </source>
</evidence>
<evidence type="ECO:0000256" key="6">
    <source>
        <dbReference type="SAM" id="Phobius"/>
    </source>
</evidence>
<dbReference type="AlphaFoldDB" id="A0A6I4U2D6"/>
<feature type="domain" description="Phage shock protein PspC N-terminal" evidence="7">
    <location>
        <begin position="15"/>
        <end position="68"/>
    </location>
</feature>
<dbReference type="GO" id="GO:0005886">
    <property type="term" value="C:plasma membrane"/>
    <property type="evidence" value="ECO:0007669"/>
    <property type="project" value="UniProtKB-SubCell"/>
</dbReference>
<feature type="transmembrane region" description="Helical" evidence="6">
    <location>
        <begin position="45"/>
        <end position="69"/>
    </location>
</feature>
<name>A0A6I4U2D6_9SPHN</name>
<sequence length="70" mass="7522">MSQLDRHNTPGAPTKFRLGRADAKLMGVCSGIANYFGWDVTIVRVAWVLAALFGIGAPFLIYLAIGLIAD</sequence>
<comment type="subcellular location">
    <subcellularLocation>
        <location evidence="1">Cell membrane</location>
        <topology evidence="1">Single-pass membrane protein</topology>
    </subcellularLocation>
</comment>
<keyword evidence="3 6" id="KW-0812">Transmembrane</keyword>
<accession>A0A6I4U2D6</accession>
<evidence type="ECO:0000256" key="3">
    <source>
        <dbReference type="ARBA" id="ARBA00022692"/>
    </source>
</evidence>
<evidence type="ECO:0000313" key="8">
    <source>
        <dbReference type="EMBL" id="MXP10078.1"/>
    </source>
</evidence>
<keyword evidence="4 6" id="KW-1133">Transmembrane helix</keyword>
<dbReference type="OrthoDB" id="7359894at2"/>
<keyword evidence="2" id="KW-1003">Cell membrane</keyword>
<dbReference type="Proteomes" id="UP000429229">
    <property type="component" value="Unassembled WGS sequence"/>
</dbReference>
<protein>
    <submittedName>
        <fullName evidence="8">PspC domain-containing protein</fullName>
    </submittedName>
</protein>
<keyword evidence="5 6" id="KW-0472">Membrane</keyword>
<keyword evidence="9" id="KW-1185">Reference proteome</keyword>
<dbReference type="EMBL" id="WTYR01000001">
    <property type="protein sequence ID" value="MXP10078.1"/>
    <property type="molecule type" value="Genomic_DNA"/>
</dbReference>
<gene>
    <name evidence="8" type="ORF">GRI68_07780</name>
</gene>
<dbReference type="PANTHER" id="PTHR33885">
    <property type="entry name" value="PHAGE SHOCK PROTEIN C"/>
    <property type="match status" value="1"/>
</dbReference>
<proteinExistence type="predicted"/>
<evidence type="ECO:0000259" key="7">
    <source>
        <dbReference type="Pfam" id="PF04024"/>
    </source>
</evidence>
<evidence type="ECO:0000256" key="2">
    <source>
        <dbReference type="ARBA" id="ARBA00022475"/>
    </source>
</evidence>
<reference evidence="8 9" key="1">
    <citation type="submission" date="2019-12" db="EMBL/GenBank/DDBJ databases">
        <title>Genomic-based taxomic classification of the family Erythrobacteraceae.</title>
        <authorList>
            <person name="Xu L."/>
        </authorList>
    </citation>
    <scope>NUCLEOTIDE SEQUENCE [LARGE SCALE GENOMIC DNA]</scope>
    <source>
        <strain evidence="8 9">LMG 29519</strain>
    </source>
</reference>
<organism evidence="8 9">
    <name type="scientific">Alteriqipengyuania halimionae</name>
    <dbReference type="NCBI Taxonomy" id="1926630"/>
    <lineage>
        <taxon>Bacteria</taxon>
        <taxon>Pseudomonadati</taxon>
        <taxon>Pseudomonadota</taxon>
        <taxon>Alphaproteobacteria</taxon>
        <taxon>Sphingomonadales</taxon>
        <taxon>Erythrobacteraceae</taxon>
        <taxon>Alteriqipengyuania</taxon>
    </lineage>
</organism>
<dbReference type="PANTHER" id="PTHR33885:SF3">
    <property type="entry name" value="PHAGE SHOCK PROTEIN C"/>
    <property type="match status" value="1"/>
</dbReference>
<evidence type="ECO:0000256" key="4">
    <source>
        <dbReference type="ARBA" id="ARBA00022989"/>
    </source>
</evidence>
<dbReference type="RefSeq" id="WP_160616722.1">
    <property type="nucleotide sequence ID" value="NZ_WTYR01000001.1"/>
</dbReference>
<dbReference type="InterPro" id="IPR007168">
    <property type="entry name" value="Phageshock_PspC_N"/>
</dbReference>
<dbReference type="InterPro" id="IPR052027">
    <property type="entry name" value="PspC"/>
</dbReference>
<dbReference type="Pfam" id="PF04024">
    <property type="entry name" value="PspC"/>
    <property type="match status" value="1"/>
</dbReference>
<evidence type="ECO:0000256" key="1">
    <source>
        <dbReference type="ARBA" id="ARBA00004162"/>
    </source>
</evidence>